<name>A0A229RDR6_9PSEU</name>
<protein>
    <submittedName>
        <fullName evidence="2">Uncharacterized protein</fullName>
    </submittedName>
</protein>
<reference evidence="2 3" key="1">
    <citation type="submission" date="2017-07" db="EMBL/GenBank/DDBJ databases">
        <title>Amycolatopsis thailandensis Genome sequencing and assembly.</title>
        <authorList>
            <person name="Kaur N."/>
            <person name="Mayilraj S."/>
        </authorList>
    </citation>
    <scope>NUCLEOTIDE SEQUENCE [LARGE SCALE GENOMIC DNA]</scope>
    <source>
        <strain evidence="2 3">JCM 16380</strain>
    </source>
</reference>
<evidence type="ECO:0000313" key="3">
    <source>
        <dbReference type="Proteomes" id="UP000215223"/>
    </source>
</evidence>
<sequence length="123" mass="12734">MIMKSLARAATVLGALALGSAALAGTAAAAPVSFEVCSPLGCAAQSVRGTVDRGEVLATLTDNSRVSTLVAQFIAYPPPQTTIAEVDDGVFEVVAWVSSDWKQLAVKACAGFFDCNSKTIIRR</sequence>
<proteinExistence type="predicted"/>
<evidence type="ECO:0000256" key="1">
    <source>
        <dbReference type="SAM" id="SignalP"/>
    </source>
</evidence>
<feature type="chain" id="PRO_5012714488" evidence="1">
    <location>
        <begin position="30"/>
        <end position="123"/>
    </location>
</feature>
<comment type="caution">
    <text evidence="2">The sequence shown here is derived from an EMBL/GenBank/DDBJ whole genome shotgun (WGS) entry which is preliminary data.</text>
</comment>
<keyword evidence="3" id="KW-1185">Reference proteome</keyword>
<dbReference type="AlphaFoldDB" id="A0A229RDR6"/>
<evidence type="ECO:0000313" key="2">
    <source>
        <dbReference type="EMBL" id="OXM44601.1"/>
    </source>
</evidence>
<gene>
    <name evidence="2" type="ORF">CFP71_40000</name>
</gene>
<keyword evidence="1" id="KW-0732">Signal</keyword>
<feature type="signal peptide" evidence="1">
    <location>
        <begin position="1"/>
        <end position="29"/>
    </location>
</feature>
<dbReference type="Proteomes" id="UP000215223">
    <property type="component" value="Unassembled WGS sequence"/>
</dbReference>
<organism evidence="2 3">
    <name type="scientific">Amycolatopsis thailandensis</name>
    <dbReference type="NCBI Taxonomy" id="589330"/>
    <lineage>
        <taxon>Bacteria</taxon>
        <taxon>Bacillati</taxon>
        <taxon>Actinomycetota</taxon>
        <taxon>Actinomycetes</taxon>
        <taxon>Pseudonocardiales</taxon>
        <taxon>Pseudonocardiaceae</taxon>
        <taxon>Amycolatopsis</taxon>
    </lineage>
</organism>
<dbReference type="EMBL" id="NMQT01000181">
    <property type="protein sequence ID" value="OXM44601.1"/>
    <property type="molecule type" value="Genomic_DNA"/>
</dbReference>
<accession>A0A229RDR6</accession>
<dbReference type="OrthoDB" id="3637909at2"/>